<dbReference type="Proteomes" id="UP001595887">
    <property type="component" value="Unassembled WGS sequence"/>
</dbReference>
<dbReference type="InterPro" id="IPR002871">
    <property type="entry name" value="NIF_FeS_clus_asmbl_NifU_N"/>
</dbReference>
<protein>
    <submittedName>
        <fullName evidence="1">Iron-sulfur cluster assembly scaffold protein</fullName>
    </submittedName>
</protein>
<proteinExistence type="predicted"/>
<gene>
    <name evidence="1" type="ORF">ACFOWX_04705</name>
</gene>
<evidence type="ECO:0000313" key="2">
    <source>
        <dbReference type="Proteomes" id="UP001595887"/>
    </source>
</evidence>
<evidence type="ECO:0000313" key="1">
    <source>
        <dbReference type="EMBL" id="MFC4291713.1"/>
    </source>
</evidence>
<name>A0ABV8RET9_9SPHN</name>
<dbReference type="SUPFAM" id="SSF82649">
    <property type="entry name" value="SufE/NifU"/>
    <property type="match status" value="1"/>
</dbReference>
<comment type="caution">
    <text evidence="1">The sequence shown here is derived from an EMBL/GenBank/DDBJ whole genome shotgun (WGS) entry which is preliminary data.</text>
</comment>
<dbReference type="RefSeq" id="WP_381421812.1">
    <property type="nucleotide sequence ID" value="NZ_JBHSDH010000013.1"/>
</dbReference>
<reference evidence="2" key="1">
    <citation type="journal article" date="2019" name="Int. J. Syst. Evol. Microbiol.">
        <title>The Global Catalogue of Microorganisms (GCM) 10K type strain sequencing project: providing services to taxonomists for standard genome sequencing and annotation.</title>
        <authorList>
            <consortium name="The Broad Institute Genomics Platform"/>
            <consortium name="The Broad Institute Genome Sequencing Center for Infectious Disease"/>
            <person name="Wu L."/>
            <person name="Ma J."/>
        </authorList>
    </citation>
    <scope>NUCLEOTIDE SEQUENCE [LARGE SCALE GENOMIC DNA]</scope>
    <source>
        <strain evidence="2">CECT 8531</strain>
    </source>
</reference>
<accession>A0ABV8RET9</accession>
<keyword evidence="2" id="KW-1185">Reference proteome</keyword>
<organism evidence="1 2">
    <name type="scientific">Sphingorhabdus arenilitoris</name>
    <dbReference type="NCBI Taxonomy" id="1490041"/>
    <lineage>
        <taxon>Bacteria</taxon>
        <taxon>Pseudomonadati</taxon>
        <taxon>Pseudomonadota</taxon>
        <taxon>Alphaproteobacteria</taxon>
        <taxon>Sphingomonadales</taxon>
        <taxon>Sphingomonadaceae</taxon>
        <taxon>Sphingorhabdus</taxon>
    </lineage>
</organism>
<dbReference type="CDD" id="cd06664">
    <property type="entry name" value="IscU_like"/>
    <property type="match status" value="1"/>
</dbReference>
<dbReference type="EMBL" id="JBHSDH010000013">
    <property type="protein sequence ID" value="MFC4291713.1"/>
    <property type="molecule type" value="Genomic_DNA"/>
</dbReference>
<sequence>MLRLDDRITAPNGSAERRSATCGSKIEADVTIDSAGKIIAIAFRAKACALGQASAAIVQQEAPGQSRDNIAAVRSALAAYLKDGADAPDAWPGLEEFGVARDFPARHAAILLPYDAVLAAIDAASTAEKQAAI</sequence>
<dbReference type="Gene3D" id="3.90.1010.10">
    <property type="match status" value="1"/>
</dbReference>